<sequence>MEVSKKNRIILIVSALLVVVILAVAYLRDRSKTIDAQTAENLIRNSLVTDAVIDGPYLYFKSGGTLYKVPKDAVNLKELYNTTAVTIKEPNPYIVDLVTIGVLVLLVLYLLRWARKNRELKEQQLSEQIQFANELQKPADIQPIISNITFDDVAGIDDVKEELEEIIDFLKHPQKYRNFGIRMPRGVLLVGPPGVGKTLIAKAVAGEAGVPFFYQSGASFVQIYVGMGAKRVRELFKRAKAMAPAIVFIDEIDAVGKARGGMRNDEREATLNQLLTEMDGFEDSSGIIVIAATNKIEMLDDALLRPGRFDRRVFVSLPNKEERKSILKIYLANKPHYLDLDEIAQMTVGFSGAALSSLVNEAAIHALKNGKKIIETEDFLAVKDKVLLGKRKILTYSDEEKKIQAAYQAAKAVTAYWLDVDFDKIGLLSDHFQNSEKEIVSKTEILNRIKVYLSGDTMMHLHFHEHFTNAANDLKEARLLAQDMVELYGMGERFNADITDIEKILEDARLDVDGFVARMEEGILRLADEILRREMVTKEDVKEILHDLF</sequence>
<dbReference type="InterPro" id="IPR003960">
    <property type="entry name" value="ATPase_AAA_CS"/>
</dbReference>
<dbReference type="PANTHER" id="PTHR23076">
    <property type="entry name" value="METALLOPROTEASE M41 FTSH"/>
    <property type="match status" value="1"/>
</dbReference>
<feature type="transmembrane region" description="Helical" evidence="8">
    <location>
        <begin position="9"/>
        <end position="27"/>
    </location>
</feature>
<dbReference type="SMART" id="SM00382">
    <property type="entry name" value="AAA"/>
    <property type="match status" value="1"/>
</dbReference>
<dbReference type="PANTHER" id="PTHR23076:SF97">
    <property type="entry name" value="ATP-DEPENDENT ZINC METALLOPROTEASE YME1L1"/>
    <property type="match status" value="1"/>
</dbReference>
<dbReference type="InterPro" id="IPR027417">
    <property type="entry name" value="P-loop_NTPase"/>
</dbReference>
<evidence type="ECO:0000256" key="8">
    <source>
        <dbReference type="SAM" id="Phobius"/>
    </source>
</evidence>
<dbReference type="PROSITE" id="PS00674">
    <property type="entry name" value="AAA"/>
    <property type="match status" value="1"/>
</dbReference>
<gene>
    <name evidence="10" type="ORF">HCR_02620</name>
</gene>
<keyword evidence="8" id="KW-1133">Transmembrane helix</keyword>
<evidence type="ECO:0000256" key="7">
    <source>
        <dbReference type="RuleBase" id="RU003651"/>
    </source>
</evidence>
<evidence type="ECO:0000256" key="2">
    <source>
        <dbReference type="ARBA" id="ARBA00022670"/>
    </source>
</evidence>
<keyword evidence="3" id="KW-0479">Metal-binding</keyword>
<evidence type="ECO:0000313" key="10">
    <source>
        <dbReference type="EMBL" id="BDY11950.1"/>
    </source>
</evidence>
<evidence type="ECO:0000256" key="6">
    <source>
        <dbReference type="ARBA" id="ARBA00023049"/>
    </source>
</evidence>
<dbReference type="InterPro" id="IPR037219">
    <property type="entry name" value="Peptidase_M41-like"/>
</dbReference>
<dbReference type="EMBL" id="AP027370">
    <property type="protein sequence ID" value="BDY11950.1"/>
    <property type="molecule type" value="Genomic_DNA"/>
</dbReference>
<protein>
    <submittedName>
        <fullName evidence="10">ATPase AAA</fullName>
    </submittedName>
</protein>
<proteinExistence type="inferred from homology"/>
<name>A0ABM8FJX7_9BACT</name>
<feature type="transmembrane region" description="Helical" evidence="8">
    <location>
        <begin position="93"/>
        <end position="111"/>
    </location>
</feature>
<evidence type="ECO:0000256" key="4">
    <source>
        <dbReference type="ARBA" id="ARBA00022801"/>
    </source>
</evidence>
<dbReference type="CDD" id="cd19501">
    <property type="entry name" value="RecA-like_FtsH"/>
    <property type="match status" value="1"/>
</dbReference>
<keyword evidence="8" id="KW-0812">Transmembrane</keyword>
<dbReference type="SUPFAM" id="SSF52540">
    <property type="entry name" value="P-loop containing nucleoside triphosphate hydrolases"/>
    <property type="match status" value="1"/>
</dbReference>
<dbReference type="RefSeq" id="WP_286337162.1">
    <property type="nucleotide sequence ID" value="NZ_AP027370.1"/>
</dbReference>
<dbReference type="InterPro" id="IPR041569">
    <property type="entry name" value="AAA_lid_3"/>
</dbReference>
<dbReference type="Gene3D" id="1.10.8.60">
    <property type="match status" value="1"/>
</dbReference>
<dbReference type="Proteomes" id="UP001321445">
    <property type="component" value="Chromosome"/>
</dbReference>
<accession>A0ABM8FJX7</accession>
<feature type="domain" description="AAA+ ATPase" evidence="9">
    <location>
        <begin position="183"/>
        <end position="319"/>
    </location>
</feature>
<evidence type="ECO:0000256" key="3">
    <source>
        <dbReference type="ARBA" id="ARBA00022723"/>
    </source>
</evidence>
<dbReference type="Pfam" id="PF00004">
    <property type="entry name" value="AAA"/>
    <property type="match status" value="1"/>
</dbReference>
<dbReference type="Pfam" id="PF17862">
    <property type="entry name" value="AAA_lid_3"/>
    <property type="match status" value="1"/>
</dbReference>
<keyword evidence="2" id="KW-0645">Protease</keyword>
<organism evidence="10 11">
    <name type="scientific">Hydrogenimonas cancrithermarum</name>
    <dbReference type="NCBI Taxonomy" id="2993563"/>
    <lineage>
        <taxon>Bacteria</taxon>
        <taxon>Pseudomonadati</taxon>
        <taxon>Campylobacterota</taxon>
        <taxon>Epsilonproteobacteria</taxon>
        <taxon>Campylobacterales</taxon>
        <taxon>Hydrogenimonadaceae</taxon>
        <taxon>Hydrogenimonas</taxon>
    </lineage>
</organism>
<evidence type="ECO:0000313" key="11">
    <source>
        <dbReference type="Proteomes" id="UP001321445"/>
    </source>
</evidence>
<comment type="similarity">
    <text evidence="7">Belongs to the AAA ATPase family.</text>
</comment>
<keyword evidence="5" id="KW-0862">Zinc</keyword>
<dbReference type="Gene3D" id="3.40.50.300">
    <property type="entry name" value="P-loop containing nucleotide triphosphate hydrolases"/>
    <property type="match status" value="1"/>
</dbReference>
<keyword evidence="7" id="KW-0547">Nucleotide-binding</keyword>
<comment type="cofactor">
    <cofactor evidence="1">
        <name>Zn(2+)</name>
        <dbReference type="ChEBI" id="CHEBI:29105"/>
    </cofactor>
</comment>
<evidence type="ECO:0000256" key="1">
    <source>
        <dbReference type="ARBA" id="ARBA00001947"/>
    </source>
</evidence>
<keyword evidence="7" id="KW-0067">ATP-binding</keyword>
<reference evidence="10 11" key="1">
    <citation type="submission" date="2023-03" db="EMBL/GenBank/DDBJ databases">
        <title>Description of Hydrogenimonas sp. ISO32.</title>
        <authorList>
            <person name="Mino S."/>
            <person name="Fukazawa S."/>
            <person name="Sawabe T."/>
        </authorList>
    </citation>
    <scope>NUCLEOTIDE SEQUENCE [LARGE SCALE GENOMIC DNA]</scope>
    <source>
        <strain evidence="10 11">ISO32</strain>
    </source>
</reference>
<keyword evidence="11" id="KW-1185">Reference proteome</keyword>
<evidence type="ECO:0000259" key="9">
    <source>
        <dbReference type="SMART" id="SM00382"/>
    </source>
</evidence>
<evidence type="ECO:0000256" key="5">
    <source>
        <dbReference type="ARBA" id="ARBA00022833"/>
    </source>
</evidence>
<dbReference type="InterPro" id="IPR003959">
    <property type="entry name" value="ATPase_AAA_core"/>
</dbReference>
<keyword evidence="4" id="KW-0378">Hydrolase</keyword>
<dbReference type="Gene3D" id="1.20.58.760">
    <property type="entry name" value="Peptidase M41"/>
    <property type="match status" value="1"/>
</dbReference>
<dbReference type="SUPFAM" id="SSF140990">
    <property type="entry name" value="FtsH protease domain-like"/>
    <property type="match status" value="1"/>
</dbReference>
<keyword evidence="6" id="KW-0482">Metalloprotease</keyword>
<keyword evidence="8" id="KW-0472">Membrane</keyword>
<dbReference type="InterPro" id="IPR003593">
    <property type="entry name" value="AAA+_ATPase"/>
</dbReference>